<dbReference type="EMBL" id="JAIXMP010000021">
    <property type="protein sequence ID" value="KAI9256664.1"/>
    <property type="molecule type" value="Genomic_DNA"/>
</dbReference>
<feature type="compositionally biased region" description="Pro residues" evidence="1">
    <location>
        <begin position="55"/>
        <end position="69"/>
    </location>
</feature>
<name>A0AAD5JW14_9FUNG</name>
<proteinExistence type="predicted"/>
<feature type="compositionally biased region" description="Basic and acidic residues" evidence="1">
    <location>
        <begin position="165"/>
        <end position="179"/>
    </location>
</feature>
<evidence type="ECO:0000256" key="1">
    <source>
        <dbReference type="SAM" id="MobiDB-lite"/>
    </source>
</evidence>
<dbReference type="Proteomes" id="UP001209540">
    <property type="component" value="Unassembled WGS sequence"/>
</dbReference>
<reference evidence="2" key="1">
    <citation type="journal article" date="2022" name="IScience">
        <title>Evolution of zygomycete secretomes and the origins of terrestrial fungal ecologies.</title>
        <authorList>
            <person name="Chang Y."/>
            <person name="Wang Y."/>
            <person name="Mondo S."/>
            <person name="Ahrendt S."/>
            <person name="Andreopoulos W."/>
            <person name="Barry K."/>
            <person name="Beard J."/>
            <person name="Benny G.L."/>
            <person name="Blankenship S."/>
            <person name="Bonito G."/>
            <person name="Cuomo C."/>
            <person name="Desiro A."/>
            <person name="Gervers K.A."/>
            <person name="Hundley H."/>
            <person name="Kuo A."/>
            <person name="LaButti K."/>
            <person name="Lang B.F."/>
            <person name="Lipzen A."/>
            <person name="O'Donnell K."/>
            <person name="Pangilinan J."/>
            <person name="Reynolds N."/>
            <person name="Sandor L."/>
            <person name="Smith M.E."/>
            <person name="Tsang A."/>
            <person name="Grigoriev I.V."/>
            <person name="Stajich J.E."/>
            <person name="Spatafora J.W."/>
        </authorList>
    </citation>
    <scope>NUCLEOTIDE SEQUENCE</scope>
    <source>
        <strain evidence="2">RSA 2281</strain>
    </source>
</reference>
<feature type="region of interest" description="Disordered" evidence="1">
    <location>
        <begin position="106"/>
        <end position="127"/>
    </location>
</feature>
<comment type="caution">
    <text evidence="2">The sequence shown here is derived from an EMBL/GenBank/DDBJ whole genome shotgun (WGS) entry which is preliminary data.</text>
</comment>
<dbReference type="AlphaFoldDB" id="A0AAD5JW14"/>
<keyword evidence="3" id="KW-1185">Reference proteome</keyword>
<feature type="region of interest" description="Disordered" evidence="1">
    <location>
        <begin position="143"/>
        <end position="183"/>
    </location>
</feature>
<gene>
    <name evidence="2" type="ORF">BDA99DRAFT_144457</name>
</gene>
<evidence type="ECO:0000313" key="3">
    <source>
        <dbReference type="Proteomes" id="UP001209540"/>
    </source>
</evidence>
<reference evidence="2" key="2">
    <citation type="submission" date="2023-02" db="EMBL/GenBank/DDBJ databases">
        <authorList>
            <consortium name="DOE Joint Genome Institute"/>
            <person name="Mondo S.J."/>
            <person name="Chang Y."/>
            <person name="Wang Y."/>
            <person name="Ahrendt S."/>
            <person name="Andreopoulos W."/>
            <person name="Barry K."/>
            <person name="Beard J."/>
            <person name="Benny G.L."/>
            <person name="Blankenship S."/>
            <person name="Bonito G."/>
            <person name="Cuomo C."/>
            <person name="Desiro A."/>
            <person name="Gervers K.A."/>
            <person name="Hundley H."/>
            <person name="Kuo A."/>
            <person name="LaButti K."/>
            <person name="Lang B.F."/>
            <person name="Lipzen A."/>
            <person name="O'Donnell K."/>
            <person name="Pangilinan J."/>
            <person name="Reynolds N."/>
            <person name="Sandor L."/>
            <person name="Smith M.W."/>
            <person name="Tsang A."/>
            <person name="Grigoriev I.V."/>
            <person name="Stajich J.E."/>
            <person name="Spatafora J.W."/>
        </authorList>
    </citation>
    <scope>NUCLEOTIDE SEQUENCE</scope>
    <source>
        <strain evidence="2">RSA 2281</strain>
    </source>
</reference>
<sequence>MVDHGNNSMFGIGATTTQQQQPMFTEEWKIAGPPPAPQIQQQPQYPETYRIPCTPSKPLPQEPPAPPPRNQTFMTNAVSDAGSWYSSESPYWSGYPPTTSTSNSNDSCLMNYYPQPPTPPDFDHSTIPYEQSFYDDSFVMVEKEDDQSQQHSPKKLSKKKKEKFKKNSKESDNGEEPRQKQFRVQSINKEHVAWINLEIDDTGKILAERICKVATFNTKKITSIVTASGRSLPLDNRPVFGSWMDMDTFQHGETWKVEWGERDKGFFERIFHNFVQVSGSKRD</sequence>
<feature type="compositionally biased region" description="Basic residues" evidence="1">
    <location>
        <begin position="152"/>
        <end position="164"/>
    </location>
</feature>
<evidence type="ECO:0000313" key="2">
    <source>
        <dbReference type="EMBL" id="KAI9256664.1"/>
    </source>
</evidence>
<accession>A0AAD5JW14</accession>
<protein>
    <submittedName>
        <fullName evidence="2">Uncharacterized protein</fullName>
    </submittedName>
</protein>
<feature type="region of interest" description="Disordered" evidence="1">
    <location>
        <begin position="28"/>
        <end position="78"/>
    </location>
</feature>
<organism evidence="2 3">
    <name type="scientific">Phascolomyces articulosus</name>
    <dbReference type="NCBI Taxonomy" id="60185"/>
    <lineage>
        <taxon>Eukaryota</taxon>
        <taxon>Fungi</taxon>
        <taxon>Fungi incertae sedis</taxon>
        <taxon>Mucoromycota</taxon>
        <taxon>Mucoromycotina</taxon>
        <taxon>Mucoromycetes</taxon>
        <taxon>Mucorales</taxon>
        <taxon>Lichtheimiaceae</taxon>
        <taxon>Phascolomyces</taxon>
    </lineage>
</organism>